<sequence>MDTKIVIKNLSKTYGKKQALKHVDLTIHKGMFGLLGPNGAGKTTLMKIIATLLQKTEGDIHVCGINIDNDREIRKIIGYLPQDFSMYGNMSVYEAMDYLGVLSGLSGPARKERIPSLLEQVNLTDDVKTKVRAMSGGMRRRLGIAQALLHDPKVLIVDEPTAGLDPEERVRFRNLLSETAKDRIVILSTHIVGDVEATCEDIAVLNRGCVLFQGTVTELLEEAAGKIYSAQVSRMELESIRDHYTVTSMMMQGNHASVRLISDEKPFSDAQICEANVEDAYMYLMQEERRGR</sequence>
<keyword evidence="4 6" id="KW-0067">ATP-binding</keyword>
<evidence type="ECO:0000256" key="1">
    <source>
        <dbReference type="ARBA" id="ARBA00005417"/>
    </source>
</evidence>
<dbReference type="CDD" id="cd03264">
    <property type="entry name" value="ABC_drug_resistance_like"/>
    <property type="match status" value="1"/>
</dbReference>
<protein>
    <submittedName>
        <fullName evidence="6">Putative ABC transporter ATP-binding protein YxlF</fullName>
        <ecNumber evidence="6">3.6.3.-</ecNumber>
    </submittedName>
</protein>
<dbReference type="RefSeq" id="WP_130181855.1">
    <property type="nucleotide sequence ID" value="NZ_CP035945.1"/>
</dbReference>
<dbReference type="Pfam" id="PF00005">
    <property type="entry name" value="ABC_tran"/>
    <property type="match status" value="1"/>
</dbReference>
<evidence type="ECO:0000313" key="7">
    <source>
        <dbReference type="Proteomes" id="UP000289794"/>
    </source>
</evidence>
<dbReference type="Gene3D" id="3.40.50.300">
    <property type="entry name" value="P-loop containing nucleotide triphosphate hydrolases"/>
    <property type="match status" value="1"/>
</dbReference>
<dbReference type="SMART" id="SM00382">
    <property type="entry name" value="AAA"/>
    <property type="match status" value="1"/>
</dbReference>
<gene>
    <name evidence="6" type="primary">yxlF_7</name>
    <name evidence="6" type="ORF">PMF13cell1_03983</name>
</gene>
<keyword evidence="2" id="KW-0813">Transport</keyword>
<dbReference type="PROSITE" id="PS50893">
    <property type="entry name" value="ABC_TRANSPORTER_2"/>
    <property type="match status" value="1"/>
</dbReference>
<evidence type="ECO:0000256" key="3">
    <source>
        <dbReference type="ARBA" id="ARBA00022741"/>
    </source>
</evidence>
<evidence type="ECO:0000259" key="5">
    <source>
        <dbReference type="PROSITE" id="PS50893"/>
    </source>
</evidence>
<dbReference type="KEGG" id="bpro:PMF13cell1_03983"/>
<keyword evidence="6" id="KW-0378">Hydrolase</keyword>
<feature type="domain" description="ABC transporter" evidence="5">
    <location>
        <begin position="5"/>
        <end position="232"/>
    </location>
</feature>
<evidence type="ECO:0000256" key="4">
    <source>
        <dbReference type="ARBA" id="ARBA00022840"/>
    </source>
</evidence>
<dbReference type="InterPro" id="IPR003439">
    <property type="entry name" value="ABC_transporter-like_ATP-bd"/>
</dbReference>
<organism evidence="6 7">
    <name type="scientific">Blautia producta</name>
    <dbReference type="NCBI Taxonomy" id="33035"/>
    <lineage>
        <taxon>Bacteria</taxon>
        <taxon>Bacillati</taxon>
        <taxon>Bacillota</taxon>
        <taxon>Clostridia</taxon>
        <taxon>Lachnospirales</taxon>
        <taxon>Lachnospiraceae</taxon>
        <taxon>Blautia</taxon>
    </lineage>
</organism>
<dbReference type="EC" id="3.6.3.-" evidence="6"/>
<dbReference type="SUPFAM" id="SSF52540">
    <property type="entry name" value="P-loop containing nucleoside triphosphate hydrolases"/>
    <property type="match status" value="1"/>
</dbReference>
<proteinExistence type="inferred from homology"/>
<dbReference type="PANTHER" id="PTHR43335:SF2">
    <property type="entry name" value="ABC TRANSPORTER, ATP-BINDING PROTEIN"/>
    <property type="match status" value="1"/>
</dbReference>
<evidence type="ECO:0000313" key="6">
    <source>
        <dbReference type="EMBL" id="QBE98417.1"/>
    </source>
</evidence>
<dbReference type="GO" id="GO:0016887">
    <property type="term" value="F:ATP hydrolysis activity"/>
    <property type="evidence" value="ECO:0007669"/>
    <property type="project" value="InterPro"/>
</dbReference>
<comment type="similarity">
    <text evidence="1">Belongs to the ABC transporter superfamily.</text>
</comment>
<dbReference type="InterPro" id="IPR003593">
    <property type="entry name" value="AAA+_ATPase"/>
</dbReference>
<evidence type="ECO:0000256" key="2">
    <source>
        <dbReference type="ARBA" id="ARBA00022448"/>
    </source>
</evidence>
<reference evidence="6 7" key="1">
    <citation type="submission" date="2019-01" db="EMBL/GenBank/DDBJ databases">
        <title>PMF-metabolizing Aryl O-demethylase.</title>
        <authorList>
            <person name="Kim M."/>
        </authorList>
    </citation>
    <scope>NUCLEOTIDE SEQUENCE [LARGE SCALE GENOMIC DNA]</scope>
    <source>
        <strain evidence="6 7">PMF1</strain>
    </source>
</reference>
<dbReference type="Proteomes" id="UP000289794">
    <property type="component" value="Chromosome"/>
</dbReference>
<accession>A0A4P6M4U5</accession>
<dbReference type="PROSITE" id="PS00211">
    <property type="entry name" value="ABC_TRANSPORTER_1"/>
    <property type="match status" value="1"/>
</dbReference>
<dbReference type="InterPro" id="IPR017871">
    <property type="entry name" value="ABC_transporter-like_CS"/>
</dbReference>
<name>A0A4P6M4U5_9FIRM</name>
<keyword evidence="3" id="KW-0547">Nucleotide-binding</keyword>
<dbReference type="AlphaFoldDB" id="A0A4P6M4U5"/>
<dbReference type="PANTHER" id="PTHR43335">
    <property type="entry name" value="ABC TRANSPORTER, ATP-BINDING PROTEIN"/>
    <property type="match status" value="1"/>
</dbReference>
<dbReference type="GO" id="GO:0005524">
    <property type="term" value="F:ATP binding"/>
    <property type="evidence" value="ECO:0007669"/>
    <property type="project" value="UniProtKB-KW"/>
</dbReference>
<dbReference type="InterPro" id="IPR027417">
    <property type="entry name" value="P-loop_NTPase"/>
</dbReference>
<dbReference type="EMBL" id="CP035945">
    <property type="protein sequence ID" value="QBE98417.1"/>
    <property type="molecule type" value="Genomic_DNA"/>
</dbReference>